<dbReference type="EMBL" id="NMUH01002003">
    <property type="protein sequence ID" value="MQL97115.1"/>
    <property type="molecule type" value="Genomic_DNA"/>
</dbReference>
<evidence type="ECO:0000313" key="2">
    <source>
        <dbReference type="Proteomes" id="UP000652761"/>
    </source>
</evidence>
<proteinExistence type="predicted"/>
<evidence type="ECO:0000313" key="1">
    <source>
        <dbReference type="EMBL" id="MQL97115.1"/>
    </source>
</evidence>
<comment type="caution">
    <text evidence="1">The sequence shown here is derived from an EMBL/GenBank/DDBJ whole genome shotgun (WGS) entry which is preliminary data.</text>
</comment>
<reference evidence="1" key="1">
    <citation type="submission" date="2017-07" db="EMBL/GenBank/DDBJ databases">
        <title>Taro Niue Genome Assembly and Annotation.</title>
        <authorList>
            <person name="Atibalentja N."/>
            <person name="Keating K."/>
            <person name="Fields C.J."/>
        </authorList>
    </citation>
    <scope>NUCLEOTIDE SEQUENCE</scope>
    <source>
        <strain evidence="1">Niue_2</strain>
        <tissue evidence="1">Leaf</tissue>
    </source>
</reference>
<keyword evidence="2" id="KW-1185">Reference proteome</keyword>
<sequence>MIRAHATGCSCCAACVASVVTRRVCAIEAQLALDSLAVVFLVWRTLSSKSRCSVCRVASLVEHCNTCLWLLSAWRWLVVSSGEVLPKPFSVGSGGSEDCFMLVSVVTMLPQSLRCAVGLAGAFWLVFPEWCLGGSGGGSSLDRPLSLLAEVLPKSALCVSCVVVGNYILCRVRLATEWVAGWLVPTSGQRFGMVLLCCRACSPGAWHLRACPRSERLLPLLGTPVLVSLLRVAPGYERARVGSPRERTLELRRKRWFRIATPLSHCLSLRWFRSHVVVLGMRPQLGQAAVLRVLCVSMAALSRPCAGAEAGARLASRACGLRVPLLAASGGGLVAVVVMTFPHDTHASGGFRSVSSQFLSPALGCQSVVALACVASRPCGVSGVRGGSACGPLSLWRSEVAVLVVRRRSHLVVMWSR</sequence>
<dbReference type="AlphaFoldDB" id="A0A843VMB6"/>
<protein>
    <submittedName>
        <fullName evidence="1">Uncharacterized protein</fullName>
    </submittedName>
</protein>
<organism evidence="1 2">
    <name type="scientific">Colocasia esculenta</name>
    <name type="common">Wild taro</name>
    <name type="synonym">Arum esculentum</name>
    <dbReference type="NCBI Taxonomy" id="4460"/>
    <lineage>
        <taxon>Eukaryota</taxon>
        <taxon>Viridiplantae</taxon>
        <taxon>Streptophyta</taxon>
        <taxon>Embryophyta</taxon>
        <taxon>Tracheophyta</taxon>
        <taxon>Spermatophyta</taxon>
        <taxon>Magnoliopsida</taxon>
        <taxon>Liliopsida</taxon>
        <taxon>Araceae</taxon>
        <taxon>Aroideae</taxon>
        <taxon>Colocasieae</taxon>
        <taxon>Colocasia</taxon>
    </lineage>
</organism>
<dbReference type="Proteomes" id="UP000652761">
    <property type="component" value="Unassembled WGS sequence"/>
</dbReference>
<gene>
    <name evidence="1" type="ORF">Taro_029801</name>
</gene>
<name>A0A843VMB6_COLES</name>
<accession>A0A843VMB6</accession>